<accession>A0AC61SD86</accession>
<evidence type="ECO:0000313" key="1">
    <source>
        <dbReference type="EMBL" id="TKY92512.1"/>
    </source>
</evidence>
<comment type="caution">
    <text evidence="1">The sequence shown here is derived from an EMBL/GenBank/DDBJ whole genome shotgun (WGS) entry which is preliminary data.</text>
</comment>
<dbReference type="Proteomes" id="UP000315423">
    <property type="component" value="Unassembled WGS sequence"/>
</dbReference>
<gene>
    <name evidence="1" type="ORF">C5S46_00185</name>
</gene>
<proteinExistence type="predicted"/>
<evidence type="ECO:0000313" key="2">
    <source>
        <dbReference type="Proteomes" id="UP000315423"/>
    </source>
</evidence>
<dbReference type="EMBL" id="QYBA01000006">
    <property type="protein sequence ID" value="TKY92512.1"/>
    <property type="molecule type" value="Genomic_DNA"/>
</dbReference>
<reference evidence="1" key="1">
    <citation type="submission" date="2018-09" db="EMBL/GenBank/DDBJ databases">
        <title>A genomic encyclopedia of anaerobic methanotrophic archaea.</title>
        <authorList>
            <person name="Skennerton C.T."/>
            <person name="Chadwick G.L."/>
            <person name="Laso-Perez R."/>
            <person name="Leu A.O."/>
            <person name="Speth D.R."/>
            <person name="Yu H."/>
            <person name="Morgan-Lang C."/>
            <person name="Hatzenpichler R."/>
            <person name="Goudeau D."/>
            <person name="Malmstrom R."/>
            <person name="Woyke T."/>
            <person name="Hallam S."/>
            <person name="Tyson G.W."/>
            <person name="Wegener G."/>
            <person name="Boetius A."/>
            <person name="Orphan V.J."/>
        </authorList>
    </citation>
    <scope>NUCLEOTIDE SEQUENCE</scope>
    <source>
        <strain evidence="1">CONS3730D10UFb2</strain>
    </source>
</reference>
<sequence length="271" mass="29650">MSADLSLNIDTNIPVLIASPTAMIMTGNFLEGDDLDNGKNPAQRLQNLSNTLYHKASSGSEFIIDASAAAFIKNLLEGDRVVGIVSYEGTTSIVIHDLKDNHIVKELKVCSERVDLEILKSVLLIAIELGIYGREGKSIGTAFIIGDAKEVMKRSHQLVLNPFLGHPEKDRNIRDTMRWETVKEFSQLDGVFILECEGYLIAAGRYLDVDAKDVETVKGLGGRHASAAAITRDTEAVAVTVSESDGEIRIYRDGIQVLEINPRSLKVSLLL</sequence>
<organism evidence="1 2">
    <name type="scientific">Candidatus Methanomarinus sp</name>
    <dbReference type="NCBI Taxonomy" id="3386244"/>
    <lineage>
        <taxon>Archaea</taxon>
        <taxon>Methanobacteriati</taxon>
        <taxon>Methanobacteriota</taxon>
        <taxon>Stenosarchaea group</taxon>
        <taxon>Methanomicrobia</taxon>
        <taxon>Methanosarcinales</taxon>
        <taxon>ANME-2 cluster</taxon>
        <taxon>Candidatus Methanocomedenaceae</taxon>
        <taxon>Candidatus Methanomarinus</taxon>
    </lineage>
</organism>
<name>A0AC61SD86_9EURY</name>
<protein>
    <submittedName>
        <fullName evidence="1">Diadenylate cyclase</fullName>
    </submittedName>
</protein>